<gene>
    <name evidence="1" type="ORF">K8W16_08530</name>
</gene>
<dbReference type="AlphaFoldDB" id="A0A921AXG3"/>
<dbReference type="InterPro" id="IPR010181">
    <property type="entry name" value="CGCAxxGCC_motif"/>
</dbReference>
<proteinExistence type="predicted"/>
<dbReference type="RefSeq" id="WP_304122721.1">
    <property type="nucleotide sequence ID" value="NZ_DYZA01000170.1"/>
</dbReference>
<dbReference type="EMBL" id="DYZA01000170">
    <property type="protein sequence ID" value="HJD97675.1"/>
    <property type="molecule type" value="Genomic_DNA"/>
</dbReference>
<name>A0A921AXG3_9BACT</name>
<evidence type="ECO:0000313" key="2">
    <source>
        <dbReference type="Proteomes" id="UP000698963"/>
    </source>
</evidence>
<comment type="caution">
    <text evidence="1">The sequence shown here is derived from an EMBL/GenBank/DDBJ whole genome shotgun (WGS) entry which is preliminary data.</text>
</comment>
<protein>
    <submittedName>
        <fullName evidence="1">C-GCAxxG-C-C family protein</fullName>
    </submittedName>
</protein>
<evidence type="ECO:0000313" key="1">
    <source>
        <dbReference type="EMBL" id="HJD97675.1"/>
    </source>
</evidence>
<reference evidence="1" key="2">
    <citation type="submission" date="2021-09" db="EMBL/GenBank/DDBJ databases">
        <authorList>
            <person name="Gilroy R."/>
        </authorList>
    </citation>
    <scope>NUCLEOTIDE SEQUENCE</scope>
    <source>
        <strain evidence="1">ChiGjej2B2-19336</strain>
    </source>
</reference>
<dbReference type="Pfam" id="PF09719">
    <property type="entry name" value="C_GCAxxG_C_C"/>
    <property type="match status" value="1"/>
</dbReference>
<dbReference type="Proteomes" id="UP000698963">
    <property type="component" value="Unassembled WGS sequence"/>
</dbReference>
<reference evidence="1" key="1">
    <citation type="journal article" date="2021" name="PeerJ">
        <title>Extensive microbial diversity within the chicken gut microbiome revealed by metagenomics and culture.</title>
        <authorList>
            <person name="Gilroy R."/>
            <person name="Ravi A."/>
            <person name="Getino M."/>
            <person name="Pursley I."/>
            <person name="Horton D.L."/>
            <person name="Alikhan N.F."/>
            <person name="Baker D."/>
            <person name="Gharbi K."/>
            <person name="Hall N."/>
            <person name="Watson M."/>
            <person name="Adriaenssens E.M."/>
            <person name="Foster-Nyarko E."/>
            <person name="Jarju S."/>
            <person name="Secka A."/>
            <person name="Antonio M."/>
            <person name="Oren A."/>
            <person name="Chaudhuri R.R."/>
            <person name="La Ragione R."/>
            <person name="Hildebrand F."/>
            <person name="Pallen M.J."/>
        </authorList>
    </citation>
    <scope>NUCLEOTIDE SEQUENCE</scope>
    <source>
        <strain evidence="1">ChiGjej2B2-19336</strain>
    </source>
</reference>
<sequence>MQHTVQRVRELYRNPKYNCARIMLTCLGEAFGTPADPQSLQAAGRMDGSGNFHAPCGLAAGALLFIGLMGPRSGKNAEDVEKLYYRFTEAFTARFGSLLCRDLRPGGFRPSDPSHVCGDLIIDAVNFTEEFLKHSDMLPTQG</sequence>
<accession>A0A921AXG3</accession>
<organism evidence="1 2">
    <name type="scientific">Mailhella massiliensis</name>
    <dbReference type="NCBI Taxonomy" id="1903261"/>
    <lineage>
        <taxon>Bacteria</taxon>
        <taxon>Pseudomonadati</taxon>
        <taxon>Thermodesulfobacteriota</taxon>
        <taxon>Desulfovibrionia</taxon>
        <taxon>Desulfovibrionales</taxon>
        <taxon>Desulfovibrionaceae</taxon>
        <taxon>Mailhella</taxon>
    </lineage>
</organism>